<sequence length="429" mass="49452">MWGAIYDDSGGGRGALHHDIFNLHWQPPGKPWSETVNRLWTLRSQHWHYVSSHGSQRPDQSRPVQPVSHHQEQADCSYRKHKLPQYPQLQRGHPYPGPRVLTRHASSSKSRPNDPYAPLLHKQSPLQPCDSRRDWTHRRVLPSRVDDRSRHVHAYQQGHRQQDSFPVKSKSASGLLIDKEKEKFRSAFPRRLSKASVLQRIASPPKSTQTSTPINQQNHGSRGAHHQKGIKRSSFRWSEEVIAVPSSLVKETDVKALLHIVDKNVESYFHELKQPSSAMYKDFKPLKPSPIIQGGRLYHFKPPNLGQKDFEEWMRKHKRKKMSNSTCSNNVAFGRSISSQRYGQSTSAKKTEAKNDSSFIKCRRGKLNARREVLKAIQDYHINAEARAQLEKRANEFEVVKRERQRKNAASRREAAMESSSRRPSTVHT</sequence>
<feature type="compositionally biased region" description="Polar residues" evidence="1">
    <location>
        <begin position="205"/>
        <end position="220"/>
    </location>
</feature>
<dbReference type="AlphaFoldDB" id="A0A8T2URV1"/>
<gene>
    <name evidence="2" type="ORF">KP509_05G067600</name>
</gene>
<feature type="region of interest" description="Disordered" evidence="1">
    <location>
        <begin position="51"/>
        <end position="135"/>
    </location>
</feature>
<protein>
    <submittedName>
        <fullName evidence="2">Uncharacterized protein</fullName>
    </submittedName>
</protein>
<reference evidence="2" key="1">
    <citation type="submission" date="2021-08" db="EMBL/GenBank/DDBJ databases">
        <title>WGS assembly of Ceratopteris richardii.</title>
        <authorList>
            <person name="Marchant D.B."/>
            <person name="Chen G."/>
            <person name="Jenkins J."/>
            <person name="Shu S."/>
            <person name="Leebens-Mack J."/>
            <person name="Grimwood J."/>
            <person name="Schmutz J."/>
            <person name="Soltis P."/>
            <person name="Soltis D."/>
            <person name="Chen Z.-H."/>
        </authorList>
    </citation>
    <scope>NUCLEOTIDE SEQUENCE</scope>
    <source>
        <strain evidence="2">Whitten #5841</strain>
        <tissue evidence="2">Leaf</tissue>
    </source>
</reference>
<dbReference type="Proteomes" id="UP000825935">
    <property type="component" value="Chromosome 5"/>
</dbReference>
<evidence type="ECO:0000313" key="2">
    <source>
        <dbReference type="EMBL" id="KAH7437360.1"/>
    </source>
</evidence>
<dbReference type="OrthoDB" id="10530213at2759"/>
<comment type="caution">
    <text evidence="2">The sequence shown here is derived from an EMBL/GenBank/DDBJ whole genome shotgun (WGS) entry which is preliminary data.</text>
</comment>
<organism evidence="2 3">
    <name type="scientific">Ceratopteris richardii</name>
    <name type="common">Triangle waterfern</name>
    <dbReference type="NCBI Taxonomy" id="49495"/>
    <lineage>
        <taxon>Eukaryota</taxon>
        <taxon>Viridiplantae</taxon>
        <taxon>Streptophyta</taxon>
        <taxon>Embryophyta</taxon>
        <taxon>Tracheophyta</taxon>
        <taxon>Polypodiopsida</taxon>
        <taxon>Polypodiidae</taxon>
        <taxon>Polypodiales</taxon>
        <taxon>Pteridineae</taxon>
        <taxon>Pteridaceae</taxon>
        <taxon>Parkerioideae</taxon>
        <taxon>Ceratopteris</taxon>
    </lineage>
</organism>
<accession>A0A8T2URV1</accession>
<proteinExistence type="predicted"/>
<dbReference type="EMBL" id="CM035410">
    <property type="protein sequence ID" value="KAH7437360.1"/>
    <property type="molecule type" value="Genomic_DNA"/>
</dbReference>
<feature type="region of interest" description="Disordered" evidence="1">
    <location>
        <begin position="400"/>
        <end position="429"/>
    </location>
</feature>
<evidence type="ECO:0000313" key="3">
    <source>
        <dbReference type="Proteomes" id="UP000825935"/>
    </source>
</evidence>
<feature type="compositionally biased region" description="Basic residues" evidence="1">
    <location>
        <begin position="222"/>
        <end position="232"/>
    </location>
</feature>
<feature type="region of interest" description="Disordered" evidence="1">
    <location>
        <begin position="202"/>
        <end position="232"/>
    </location>
</feature>
<name>A0A8T2URV1_CERRI</name>
<keyword evidence="3" id="KW-1185">Reference proteome</keyword>
<evidence type="ECO:0000256" key="1">
    <source>
        <dbReference type="SAM" id="MobiDB-lite"/>
    </source>
</evidence>